<reference evidence="1" key="1">
    <citation type="submission" date="2020-05" db="EMBL/GenBank/DDBJ databases">
        <authorList>
            <person name="Chiriac C."/>
            <person name="Salcher M."/>
            <person name="Ghai R."/>
            <person name="Kavagutti S V."/>
        </authorList>
    </citation>
    <scope>NUCLEOTIDE SEQUENCE</scope>
</reference>
<gene>
    <name evidence="1" type="ORF">UFOPK3609_00766</name>
</gene>
<dbReference type="EMBL" id="CAFBMQ010000098">
    <property type="protein sequence ID" value="CAB4909496.1"/>
    <property type="molecule type" value="Genomic_DNA"/>
</dbReference>
<protein>
    <submittedName>
        <fullName evidence="1">Unannotated protein</fullName>
    </submittedName>
</protein>
<sequence>MSRLVAFFEDKPVDLKGRLELQQEPLVTALDRVSSTGALRSSLVYVERLGETGPFLVPFGEYDEWSLRDRYNEAIRIMNTLGASEIACETWGQVASQRRISIRFRGKGPQVTQQRIQNGGYDFKHHGAGSSPRDPRPLRWPDEPGFAAAVSSVLDNGATQVTINIRSTRTHAVDGELGVQLKKVGFDLGGGNAREEATSLFIQASFPTTRKWR</sequence>
<name>A0A6J7GRC9_9ZZZZ</name>
<accession>A0A6J7GRC9</accession>
<organism evidence="1">
    <name type="scientific">freshwater metagenome</name>
    <dbReference type="NCBI Taxonomy" id="449393"/>
    <lineage>
        <taxon>unclassified sequences</taxon>
        <taxon>metagenomes</taxon>
        <taxon>ecological metagenomes</taxon>
    </lineage>
</organism>
<dbReference type="AlphaFoldDB" id="A0A6J7GRC9"/>
<proteinExistence type="predicted"/>
<evidence type="ECO:0000313" key="1">
    <source>
        <dbReference type="EMBL" id="CAB4909496.1"/>
    </source>
</evidence>